<protein>
    <submittedName>
        <fullName evidence="1">Uncharacterized protein</fullName>
    </submittedName>
</protein>
<proteinExistence type="predicted"/>
<sequence>MLFLKIISSQVDYKILLNTLKINAFKNNWGRNIAKTNMSCQQEGKGFYITSS</sequence>
<name>A0A5E4PEH8_9COXI</name>
<dbReference type="AlphaFoldDB" id="A0A5E4PEH8"/>
<keyword evidence="2" id="KW-1185">Reference proteome</keyword>
<reference evidence="1 2" key="1">
    <citation type="submission" date="2019-08" db="EMBL/GenBank/DDBJ databases">
        <authorList>
            <person name="Guy L."/>
        </authorList>
    </citation>
    <scope>NUCLEOTIDE SEQUENCE [LARGE SCALE GENOMIC DNA]</scope>
    <source>
        <strain evidence="1 2">SGT-108</strain>
    </source>
</reference>
<evidence type="ECO:0000313" key="2">
    <source>
        <dbReference type="Proteomes" id="UP000324194"/>
    </source>
</evidence>
<organism evidence="1 2">
    <name type="scientific">Aquicella siphonis</name>
    <dbReference type="NCBI Taxonomy" id="254247"/>
    <lineage>
        <taxon>Bacteria</taxon>
        <taxon>Pseudomonadati</taxon>
        <taxon>Pseudomonadota</taxon>
        <taxon>Gammaproteobacteria</taxon>
        <taxon>Legionellales</taxon>
        <taxon>Coxiellaceae</taxon>
        <taxon>Aquicella</taxon>
    </lineage>
</organism>
<dbReference type="KEGG" id="asip:AQUSIP_02560"/>
<gene>
    <name evidence="1" type="ORF">AQUSIP_02560</name>
</gene>
<dbReference type="EMBL" id="LR699119">
    <property type="protein sequence ID" value="VVC74982.1"/>
    <property type="molecule type" value="Genomic_DNA"/>
</dbReference>
<dbReference type="Proteomes" id="UP000324194">
    <property type="component" value="Chromosome 1"/>
</dbReference>
<evidence type="ECO:0000313" key="1">
    <source>
        <dbReference type="EMBL" id="VVC74982.1"/>
    </source>
</evidence>
<accession>A0A5E4PEH8</accession>